<keyword evidence="2" id="KW-1185">Reference proteome</keyword>
<dbReference type="RefSeq" id="WP_255044889.1">
    <property type="nucleotide sequence ID" value="NZ_JANEYT010000089.1"/>
</dbReference>
<dbReference type="Proteomes" id="UP001524460">
    <property type="component" value="Unassembled WGS sequence"/>
</dbReference>
<sequence length="214" mass="24931">MDRLISVTALWHHLRAENTNVEAEALITLTALGAQSAELLHLLKASRQPLGSVPSAGLQQELSRYGQHRFKVLAKKQQLCHLFAPLGHEISHSPYWLTPNWLLSLYTVPDMLFLLYYYESSRCAINGYQQALDTLWQWHLKRTLVVIISQMLMDSGQWDELYGHNMEIIAIDHVRKRCLVLSNKPVNHNPFEYQHEWRPLIPQVLRHFDNKQFA</sequence>
<protein>
    <submittedName>
        <fullName evidence="1">Uncharacterized protein</fullName>
    </submittedName>
</protein>
<organism evidence="1 2">
    <name type="scientific">Photobacterium pectinilyticum</name>
    <dbReference type="NCBI Taxonomy" id="2906793"/>
    <lineage>
        <taxon>Bacteria</taxon>
        <taxon>Pseudomonadati</taxon>
        <taxon>Pseudomonadota</taxon>
        <taxon>Gammaproteobacteria</taxon>
        <taxon>Vibrionales</taxon>
        <taxon>Vibrionaceae</taxon>
        <taxon>Photobacterium</taxon>
    </lineage>
</organism>
<dbReference type="EMBL" id="JANEYT010000089">
    <property type="protein sequence ID" value="MCQ1060798.1"/>
    <property type="molecule type" value="Genomic_DNA"/>
</dbReference>
<accession>A0ABT1N7S0</accession>
<name>A0ABT1N7S0_9GAMM</name>
<evidence type="ECO:0000313" key="2">
    <source>
        <dbReference type="Proteomes" id="UP001524460"/>
    </source>
</evidence>
<proteinExistence type="predicted"/>
<comment type="caution">
    <text evidence="1">The sequence shown here is derived from an EMBL/GenBank/DDBJ whole genome shotgun (WGS) entry which is preliminary data.</text>
</comment>
<gene>
    <name evidence="1" type="ORF">NHN17_22400</name>
</gene>
<reference evidence="1 2" key="1">
    <citation type="submission" date="2022-07" db="EMBL/GenBank/DDBJ databases">
        <title>Photobacterium pectinilyticum sp. nov., a marine bacterium isolated from surface seawater of Qingdao offshore.</title>
        <authorList>
            <person name="Wang X."/>
        </authorList>
    </citation>
    <scope>NUCLEOTIDE SEQUENCE [LARGE SCALE GENOMIC DNA]</scope>
    <source>
        <strain evidence="1 2">ZSDE20</strain>
    </source>
</reference>
<evidence type="ECO:0000313" key="1">
    <source>
        <dbReference type="EMBL" id="MCQ1060798.1"/>
    </source>
</evidence>